<evidence type="ECO:0000256" key="15">
    <source>
        <dbReference type="ARBA" id="ARBA00081821"/>
    </source>
</evidence>
<comment type="pathway">
    <text evidence="4">Protein modification; protein ubiquitination.</text>
</comment>
<dbReference type="PANTHER" id="PTHR13931">
    <property type="entry name" value="UBIQUITINATION FACTOR E4"/>
    <property type="match status" value="1"/>
</dbReference>
<evidence type="ECO:0000256" key="6">
    <source>
        <dbReference type="ARBA" id="ARBA00012483"/>
    </source>
</evidence>
<evidence type="ECO:0000256" key="16">
    <source>
        <dbReference type="ARBA" id="ARBA00083610"/>
    </source>
</evidence>
<evidence type="ECO:0000256" key="9">
    <source>
        <dbReference type="ARBA" id="ARBA00022679"/>
    </source>
</evidence>
<protein>
    <recommendedName>
        <fullName evidence="14">Ubiquitin conjugation factor E4 B</fullName>
        <ecNumber evidence="6">2.3.2.27</ecNumber>
    </recommendedName>
    <alternativeName>
        <fullName evidence="16">RING-type E3 ubiquitin transferase E4 B</fullName>
    </alternativeName>
    <alternativeName>
        <fullName evidence="15">Ubiquitin fusion degradation protein 2</fullName>
    </alternativeName>
</protein>
<evidence type="ECO:0000256" key="4">
    <source>
        <dbReference type="ARBA" id="ARBA00004906"/>
    </source>
</evidence>
<comment type="catalytic activity">
    <reaction evidence="1">
        <text>S-ubiquitinyl-[E2 ubiquitin-conjugating enzyme]-L-cysteine + [acceptor protein]-L-lysine = [E2 ubiquitin-conjugating enzyme]-L-cysteine + N(6)-ubiquitinyl-[acceptor protein]-L-lysine.</text>
        <dbReference type="EC" id="2.3.2.27"/>
    </reaction>
</comment>
<evidence type="ECO:0000256" key="3">
    <source>
        <dbReference type="ARBA" id="ARBA00004496"/>
    </source>
</evidence>
<accession>A0A1I7RPQ0</accession>
<evidence type="ECO:0000256" key="1">
    <source>
        <dbReference type="ARBA" id="ARBA00000900"/>
    </source>
</evidence>
<evidence type="ECO:0000256" key="13">
    <source>
        <dbReference type="ARBA" id="ARBA00056267"/>
    </source>
</evidence>
<evidence type="ECO:0000259" key="18">
    <source>
        <dbReference type="PROSITE" id="PS51698"/>
    </source>
</evidence>
<dbReference type="SUPFAM" id="SSF57850">
    <property type="entry name" value="RING/U-box"/>
    <property type="match status" value="1"/>
</dbReference>
<feature type="domain" description="U-box" evidence="18">
    <location>
        <begin position="950"/>
        <end position="1023"/>
    </location>
</feature>
<organism evidence="19 20">
    <name type="scientific">Bursaphelenchus xylophilus</name>
    <name type="common">Pinewood nematode worm</name>
    <name type="synonym">Aphelenchoides xylophilus</name>
    <dbReference type="NCBI Taxonomy" id="6326"/>
    <lineage>
        <taxon>Eukaryota</taxon>
        <taxon>Metazoa</taxon>
        <taxon>Ecdysozoa</taxon>
        <taxon>Nematoda</taxon>
        <taxon>Chromadorea</taxon>
        <taxon>Rhabditida</taxon>
        <taxon>Tylenchina</taxon>
        <taxon>Tylenchomorpha</taxon>
        <taxon>Aphelenchoidea</taxon>
        <taxon>Aphelenchoididae</taxon>
        <taxon>Bursaphelenchus</taxon>
    </lineage>
</organism>
<evidence type="ECO:0000256" key="2">
    <source>
        <dbReference type="ARBA" id="ARBA00004123"/>
    </source>
</evidence>
<dbReference type="UniPathway" id="UPA00143"/>
<dbReference type="GO" id="GO:0006511">
    <property type="term" value="P:ubiquitin-dependent protein catabolic process"/>
    <property type="evidence" value="ECO:0007669"/>
    <property type="project" value="InterPro"/>
</dbReference>
<dbReference type="InterPro" id="IPR019474">
    <property type="entry name" value="Ub_conjug_fac_E4_core"/>
</dbReference>
<keyword evidence="10" id="KW-0833">Ubl conjugation pathway</keyword>
<sequence>MPGEEPMDTSSGKCLPNMTPEMSARFVKEALSQFDVDEQVNLGGRLSSLLARTVGVAIEVGCEIAPEMTSNLEVIRKLRNQVDLLQFDLLNESDELEIFLDELLTECFSNLHMEWREVPKPSYGDIYGYEPFDIVNNVHSGHLIKYIIRVFTHIQNELARNDIDEGSEKLLKCLQDRLFYNYLQELRGFSVQGDDVKMTSTALCLVLLQDFPQNFLINFLIYCLHQDTNGDAVKTVFNPILDLLYICASMLNITDADQVILAPYTVLNTLLSIKIGAKRPICDLLCSRPDFNVDGKLSGRQFARLTYLGAFIDFSVTPVNVDLDASVSLSGLAPLVNVTHNEESRFMYYMGYQMKISSVRKELQTMFHVLLVNASTREKALAYIGRLLVTNSGKTMIQSSAQNNVDDGFMLNFLSVMLFLSEKVTLDKINNHYIFHPKCRLDMREETRFKHNLKEVEEFVSELTLKDDDVKFPTECFFLTMQCVRLGLNASIESFKHMKRTCGELKSAVKELEEQSEQASSLPGAAIVQSRIKMRLNQLKSICKKASLTLSSLECLLTDVGFMDRCMDYAKKQMQFLLRLVNPNDPIISEIPALPPKLFGMMPEFMLESVLDLLIFLLKTNSQSVQKIPTDLVQSLLIFVCNAQFFNNPFLTAKIIDVFFLLCPTYNPNLYSLFRGAVHHPYAMDNLYPRLVKFYSDVESTGSSTEFYDKFNIRRSIQVIFRELWEDVTYRGRMIDYARRCSTDFVRFINMIINDGTFLMDESLGGLKRIHEVESLIADQERFLALSEEERQQKMSILNEASRSVRSWMILGNETMDMLDYLSKDSPQTFYENTLGDRLASMLNYNMIQLCGPKCTELKVNDPLKRFYWDPRKTLHQLIKIYLNLDSERFAECIAHDERSYTPETFQSIIQRLNRVNAVSNYECEKFKNLCEKSERIYKEKLQEEEDFGEAPDEFKDPVMDTLMHDPVRLPSGHVMDRKIILRHLLSTKNDPFTRQALTEEELVEDTELKQRIEAWVKEKKTKH</sequence>
<keyword evidence="8" id="KW-0597">Phosphoprotein</keyword>
<evidence type="ECO:0000256" key="10">
    <source>
        <dbReference type="ARBA" id="ARBA00022786"/>
    </source>
</evidence>
<keyword evidence="11" id="KW-0007">Acetylation</keyword>
<evidence type="ECO:0000313" key="20">
    <source>
        <dbReference type="WBParaSite" id="BXY_0269100.1"/>
    </source>
</evidence>
<evidence type="ECO:0000256" key="14">
    <source>
        <dbReference type="ARBA" id="ARBA00072779"/>
    </source>
</evidence>
<evidence type="ECO:0000256" key="8">
    <source>
        <dbReference type="ARBA" id="ARBA00022553"/>
    </source>
</evidence>
<dbReference type="Gene3D" id="3.30.40.10">
    <property type="entry name" value="Zinc/RING finger domain, C3HC4 (zinc finger)"/>
    <property type="match status" value="1"/>
</dbReference>
<keyword evidence="9" id="KW-0808">Transferase</keyword>
<dbReference type="EC" id="2.3.2.27" evidence="6"/>
<dbReference type="GO" id="GO:0036503">
    <property type="term" value="P:ERAD pathway"/>
    <property type="evidence" value="ECO:0007669"/>
    <property type="project" value="InterPro"/>
</dbReference>
<evidence type="ECO:0000256" key="7">
    <source>
        <dbReference type="ARBA" id="ARBA00022490"/>
    </source>
</evidence>
<dbReference type="Pfam" id="PF10408">
    <property type="entry name" value="Ufd2P_core"/>
    <property type="match status" value="1"/>
</dbReference>
<dbReference type="CDD" id="cd16658">
    <property type="entry name" value="RING-Ubox_UBE4B"/>
    <property type="match status" value="1"/>
</dbReference>
<dbReference type="WBParaSite" id="BXY_0269100.1">
    <property type="protein sequence ID" value="BXY_0269100.1"/>
    <property type="gene ID" value="BXY_0269100"/>
</dbReference>
<dbReference type="AlphaFoldDB" id="A0A1I7RPQ0"/>
<dbReference type="GO" id="GO:0005634">
    <property type="term" value="C:nucleus"/>
    <property type="evidence" value="ECO:0007669"/>
    <property type="project" value="UniProtKB-SubCell"/>
</dbReference>
<name>A0A1I7RPQ0_BURXY</name>
<dbReference type="eggNOG" id="KOG2042">
    <property type="taxonomic scope" value="Eukaryota"/>
</dbReference>
<dbReference type="GO" id="GO:0034450">
    <property type="term" value="F:ubiquitin-ubiquitin ligase activity"/>
    <property type="evidence" value="ECO:0007669"/>
    <property type="project" value="InterPro"/>
</dbReference>
<evidence type="ECO:0000256" key="11">
    <source>
        <dbReference type="ARBA" id="ARBA00022990"/>
    </source>
</evidence>
<evidence type="ECO:0000313" key="19">
    <source>
        <dbReference type="Proteomes" id="UP000095284"/>
    </source>
</evidence>
<comment type="function">
    <text evidence="13">Ubiquitin-protein ligase that probably functions as an E3 ligase in conjunction with specific E1 and E2 ligases. May also function as an E4 ligase mediating the assembly of polyubiquitin chains on substrates ubiquitinated by another E3 ubiquitin ligase. May regulate myosin assembly in striated muscles together with STUB1 and VCP/p97 by targeting myosin chaperone UNC45B for proteasomal degradation.</text>
</comment>
<dbReference type="GO" id="GO:0000151">
    <property type="term" value="C:ubiquitin ligase complex"/>
    <property type="evidence" value="ECO:0007669"/>
    <property type="project" value="InterPro"/>
</dbReference>
<dbReference type="SMART" id="SM00504">
    <property type="entry name" value="Ubox"/>
    <property type="match status" value="1"/>
</dbReference>
<evidence type="ECO:0000256" key="12">
    <source>
        <dbReference type="ARBA" id="ARBA00023242"/>
    </source>
</evidence>
<dbReference type="InterPro" id="IPR013083">
    <property type="entry name" value="Znf_RING/FYVE/PHD"/>
</dbReference>
<dbReference type="InterPro" id="IPR003613">
    <property type="entry name" value="Ubox_domain"/>
</dbReference>
<dbReference type="Pfam" id="PF04564">
    <property type="entry name" value="U-box"/>
    <property type="match status" value="1"/>
</dbReference>
<dbReference type="GO" id="GO:0005737">
    <property type="term" value="C:cytoplasm"/>
    <property type="evidence" value="ECO:0007669"/>
    <property type="project" value="UniProtKB-SubCell"/>
</dbReference>
<evidence type="ECO:0000256" key="17">
    <source>
        <dbReference type="SAM" id="Coils"/>
    </source>
</evidence>
<comment type="subcellular location">
    <subcellularLocation>
        <location evidence="3">Cytoplasm</location>
    </subcellularLocation>
    <subcellularLocation>
        <location evidence="2">Nucleus</location>
    </subcellularLocation>
</comment>
<keyword evidence="17" id="KW-0175">Coiled coil</keyword>
<dbReference type="FunFam" id="3.30.40.10:FF:000060">
    <property type="entry name" value="ubiquitin conjugation factor E4 B"/>
    <property type="match status" value="1"/>
</dbReference>
<dbReference type="Proteomes" id="UP000095284">
    <property type="component" value="Unplaced"/>
</dbReference>
<proteinExistence type="inferred from homology"/>
<reference evidence="20" key="1">
    <citation type="submission" date="2016-11" db="UniProtKB">
        <authorList>
            <consortium name="WormBaseParasite"/>
        </authorList>
    </citation>
    <scope>IDENTIFICATION</scope>
</reference>
<keyword evidence="12" id="KW-0539">Nucleus</keyword>
<keyword evidence="7" id="KW-0963">Cytoplasm</keyword>
<dbReference type="GO" id="GO:0000209">
    <property type="term" value="P:protein polyubiquitination"/>
    <property type="evidence" value="ECO:0007669"/>
    <property type="project" value="TreeGrafter"/>
</dbReference>
<evidence type="ECO:0000256" key="5">
    <source>
        <dbReference type="ARBA" id="ARBA00007434"/>
    </source>
</evidence>
<dbReference type="PANTHER" id="PTHR13931:SF2">
    <property type="entry name" value="UBIQUITIN CONJUGATION FACTOR E4 B"/>
    <property type="match status" value="1"/>
</dbReference>
<feature type="coiled-coil region" evidence="17">
    <location>
        <begin position="495"/>
        <end position="522"/>
    </location>
</feature>
<dbReference type="PROSITE" id="PS51698">
    <property type="entry name" value="U_BOX"/>
    <property type="match status" value="1"/>
</dbReference>
<dbReference type="InterPro" id="IPR045132">
    <property type="entry name" value="UBE4"/>
</dbReference>
<comment type="similarity">
    <text evidence="5">Belongs to the ubiquitin conjugation factor E4 family.</text>
</comment>